<keyword evidence="7" id="KW-1185">Reference proteome</keyword>
<dbReference type="NCBIfam" id="TIGR04131">
    <property type="entry name" value="Bac_Flav_CTERM"/>
    <property type="match status" value="1"/>
</dbReference>
<gene>
    <name evidence="6" type="ORF">F0P94_07345</name>
</gene>
<evidence type="ECO:0000256" key="1">
    <source>
        <dbReference type="ARBA" id="ARBA00005445"/>
    </source>
</evidence>
<comment type="similarity">
    <text evidence="1">Belongs to the ice-binding protein family.</text>
</comment>
<feature type="signal peptide" evidence="3">
    <location>
        <begin position="1"/>
        <end position="20"/>
    </location>
</feature>
<evidence type="ECO:0000313" key="7">
    <source>
        <dbReference type="Proteomes" id="UP000326570"/>
    </source>
</evidence>
<feature type="domain" description="PKD-like" evidence="5">
    <location>
        <begin position="524"/>
        <end position="606"/>
    </location>
</feature>
<dbReference type="NCBIfam" id="TIGR01451">
    <property type="entry name" value="B_ant_repeat"/>
    <property type="match status" value="1"/>
</dbReference>
<protein>
    <submittedName>
        <fullName evidence="6">DUF3494 domain-containing protein</fullName>
    </submittedName>
</protein>
<feature type="domain" description="PKD-like" evidence="5">
    <location>
        <begin position="437"/>
        <end position="517"/>
    </location>
</feature>
<dbReference type="InterPro" id="IPR001434">
    <property type="entry name" value="OmcB-like_DUF11"/>
</dbReference>
<dbReference type="Pfam" id="PF13585">
    <property type="entry name" value="CHU_C"/>
    <property type="match status" value="1"/>
</dbReference>
<evidence type="ECO:0000313" key="6">
    <source>
        <dbReference type="EMBL" id="KAA9340156.1"/>
    </source>
</evidence>
<sequence length="1657" mass="166071">MNRIVLIKLFFVLSVLNAFAQVKPNLGTMGNFTVLAGSSITNTGNSIIYDNVGIWPGNTITGFPPGYINGSQHINNATSQNAHTDLTIAYNNVAAQAPTVNLTGQNLGGRNLTAGVYRFNGNADLTGTLTLDGSGNANAVFIFQVLGNLTTSPNAILNMRQGARSPNIFWQVTGSVNMAAGTNFKGTVMADQNITMGNGAILQGRLLARNGFVSLDNNPLTIPPPRFNSDISIEKTVNAGPYSVGDLITYKVVVKNLGPSNETNLLVNDILPASLTYKSFQTSNKTTYNPATGFWSIDVLNNGAADTLTITATIIAPNFITNTATVTGDGIDNNQLNNASTVTICARPAKPTAILGPDVLCIGGIGNTYSIPAVAGATSYTWSVPSGWTIMSGQNTTSINLLPGPDTASAIVSVIASNGCGESLPSIKKILAFPPPPADLPAITGNAVPCQFTTGNVYSIPQQLAVSNYTWSVPAGWTITSGQGTPSITVTAGASAGVISVIASNDCGTSNPSNLNVEPASAAPVAPGQISPPFAGNPCVGQVSLTYSVQPVPKASSYTWTVPAGWTIVSGQGTPSIVVTVGSNNGTISVFASNGCGDSPVSTMTVVPATNPPLTAGPITGEFIPCIGQTNVTYSVPAQPGVTTFNWTVPHDWTIVSGQGTNSINVSLGTAAGTVDVSVSNGCGTSSASTAVVTPSSTVPPTPGVIVGSAGGAPCAGRANMTYTILPVSAASTYTWTVPTGWAITAGQGTPTITVTAGNAAGLISVVAANGCGSSTASTLALTPTSTPPPAPVSIAGNAIPCAGSLNNGYSIAFVNGATSYIWAVPTGWTITSGQGTTSIQVIAGNTNGNISVMAMNDCGVSTATLLPVTAASAVPAMPGAITGGSDVCINQNGITFSIPVVANASGYTWSVPSGWTIISGQGTPTITVNTGTAGGTISVAATNGCGGGAPRTFTIIPNVNPPVAPGAISGNIVPCTGQSNVTYSIAGLTGISNYAWSVPAGWTITSGQGTTSITVTTGNNSGAVTVRGVNSCGNGAISTLAVTPSSAAAPAPGAIAGSSVPCIGQTGATYAVAAVAGASSYNWTVPTGWTITAGQGTPSINVTVGTTAGTVTVTAANGCGTGVASTLAATPTFSNPATPRSIIGNSVPCTSGGNITYSVPIQGNTAAFTWTVPAGWLIVSGQGSGSIVVTPGTAAGNIEVVASNGCGASAPAILPVMVTTSTPPAPGAITAPFSGSPCAGQSGLTYSIAPVTGASAYTWTVPAGWTIDSGQGTTSITVTTGSAAGTVSVRAENGCGSSTASTLFSTPTSSTPITSGIISGPVAPCVGNTATTYATDVVIGATGYTWTVPAGWSIDVGQGTTSITVTPDGTAGQVSVVASNGCGAGTATTLTVTPTTTTPVIVGGAINGNANVCSNETGLAYFIKPVAGAENYFWTVPDGWLITSGQGTDSITVEAGSTDGYIKVIVANQCGNGTADSLAVIIRSSLTFTGKIQDESSPCKGLKYSVTPVPGATSYDWVLPAGWKITSGVGTPVITVEAAPGRDTISVTAKNASCTSVPVSAVVDAKALAADLEIPNVFSPNGNDINEQWEIKNLESYPDNELTVINRWGNEVYKQKGYRNSWQGGSLSGGTYYYILRVKLCNNEEKTFKGYVMIVR</sequence>
<accession>A0A5N1J316</accession>
<evidence type="ECO:0000259" key="5">
    <source>
        <dbReference type="Pfam" id="PF19408"/>
    </source>
</evidence>
<feature type="domain" description="PKD-like" evidence="5">
    <location>
        <begin position="348"/>
        <end position="424"/>
    </location>
</feature>
<feature type="domain" description="PKD-like" evidence="5">
    <location>
        <begin position="1490"/>
        <end position="1557"/>
    </location>
</feature>
<feature type="domain" description="PKD-like" evidence="5">
    <location>
        <begin position="1404"/>
        <end position="1481"/>
    </location>
</feature>
<feature type="domain" description="PKD-like" evidence="5">
    <location>
        <begin position="1137"/>
        <end position="1217"/>
    </location>
</feature>
<evidence type="ECO:0000256" key="3">
    <source>
        <dbReference type="SAM" id="SignalP"/>
    </source>
</evidence>
<comment type="caution">
    <text evidence="6">The sequence shown here is derived from an EMBL/GenBank/DDBJ whole genome shotgun (WGS) entry which is preliminary data.</text>
</comment>
<feature type="domain" description="DUF11" evidence="4">
    <location>
        <begin position="230"/>
        <end position="344"/>
    </location>
</feature>
<dbReference type="Proteomes" id="UP000326570">
    <property type="component" value="Unassembled WGS sequence"/>
</dbReference>
<feature type="chain" id="PRO_5024981550" evidence="3">
    <location>
        <begin position="21"/>
        <end position="1657"/>
    </location>
</feature>
<feature type="domain" description="PKD-like" evidence="5">
    <location>
        <begin position="1313"/>
        <end position="1393"/>
    </location>
</feature>
<reference evidence="6 7" key="1">
    <citation type="submission" date="2019-09" db="EMBL/GenBank/DDBJ databases">
        <title>Genome sequence of Adhaeribacter sp. M2.</title>
        <authorList>
            <person name="Srinivasan S."/>
        </authorList>
    </citation>
    <scope>NUCLEOTIDE SEQUENCE [LARGE SCALE GENOMIC DNA]</scope>
    <source>
        <strain evidence="6 7">M2</strain>
    </source>
</reference>
<name>A0A5N1J316_9BACT</name>
<feature type="domain" description="PKD-like" evidence="5">
    <location>
        <begin position="700"/>
        <end position="781"/>
    </location>
</feature>
<feature type="domain" description="PKD-like" evidence="5">
    <location>
        <begin position="876"/>
        <end position="955"/>
    </location>
</feature>
<keyword evidence="2 3" id="KW-0732">Signal</keyword>
<dbReference type="InterPro" id="IPR026341">
    <property type="entry name" value="T9SS_type_B"/>
</dbReference>
<dbReference type="Pfam" id="PF11999">
    <property type="entry name" value="Ice_binding"/>
    <property type="match status" value="1"/>
</dbReference>
<dbReference type="EMBL" id="VTWT01000003">
    <property type="protein sequence ID" value="KAA9340156.1"/>
    <property type="molecule type" value="Genomic_DNA"/>
</dbReference>
<dbReference type="InterPro" id="IPR021884">
    <property type="entry name" value="Ice-bd_prot"/>
</dbReference>
<organism evidence="6 7">
    <name type="scientific">Adhaeribacter soli</name>
    <dbReference type="NCBI Taxonomy" id="2607655"/>
    <lineage>
        <taxon>Bacteria</taxon>
        <taxon>Pseudomonadati</taxon>
        <taxon>Bacteroidota</taxon>
        <taxon>Cytophagia</taxon>
        <taxon>Cytophagales</taxon>
        <taxon>Hymenobacteraceae</taxon>
        <taxon>Adhaeribacter</taxon>
    </lineage>
</organism>
<evidence type="ECO:0000256" key="2">
    <source>
        <dbReference type="ARBA" id="ARBA00022729"/>
    </source>
</evidence>
<evidence type="ECO:0000259" key="4">
    <source>
        <dbReference type="Pfam" id="PF01345"/>
    </source>
</evidence>
<feature type="domain" description="PKD-like" evidence="5">
    <location>
        <begin position="962"/>
        <end position="1043"/>
    </location>
</feature>
<feature type="domain" description="PKD-like" evidence="5">
    <location>
        <begin position="1224"/>
        <end position="1304"/>
    </location>
</feature>
<dbReference type="Pfam" id="PF19408">
    <property type="entry name" value="PKD_6"/>
    <property type="match status" value="14"/>
</dbReference>
<feature type="domain" description="PKD-like" evidence="5">
    <location>
        <begin position="789"/>
        <end position="868"/>
    </location>
</feature>
<dbReference type="Pfam" id="PF01345">
    <property type="entry name" value="DUF11"/>
    <property type="match status" value="1"/>
</dbReference>
<feature type="domain" description="PKD-like" evidence="5">
    <location>
        <begin position="612"/>
        <end position="691"/>
    </location>
</feature>
<feature type="domain" description="PKD-like" evidence="5">
    <location>
        <begin position="1051"/>
        <end position="1129"/>
    </location>
</feature>
<dbReference type="InterPro" id="IPR047589">
    <property type="entry name" value="DUF11_rpt"/>
</dbReference>
<proteinExistence type="inferred from homology"/>
<dbReference type="InterPro" id="IPR045829">
    <property type="entry name" value="PKD_6"/>
</dbReference>